<evidence type="ECO:0000256" key="6">
    <source>
        <dbReference type="ARBA" id="ARBA00023136"/>
    </source>
</evidence>
<keyword evidence="5" id="KW-1133">Transmembrane helix</keyword>
<comment type="subcellular location">
    <subcellularLocation>
        <location evidence="1">Membrane</location>
        <topology evidence="1">Single-pass membrane protein</topology>
    </subcellularLocation>
</comment>
<organism evidence="8 9">
    <name type="scientific">Monoraphidium neglectum</name>
    <dbReference type="NCBI Taxonomy" id="145388"/>
    <lineage>
        <taxon>Eukaryota</taxon>
        <taxon>Viridiplantae</taxon>
        <taxon>Chlorophyta</taxon>
        <taxon>core chlorophytes</taxon>
        <taxon>Chlorophyceae</taxon>
        <taxon>CS clade</taxon>
        <taxon>Sphaeropleales</taxon>
        <taxon>Selenastraceae</taxon>
        <taxon>Monoraphidium</taxon>
    </lineage>
</organism>
<sequence length="508" mass="55351">MGTAEIGHARPRPCARQWGAAGPRSAAARARCASAAASSLLPLLLLLAGGALAAAAGWAPVTGDNYKEPTDAGNVHTVFLTDCTAYADWQTLTLAYSWRQSGQPGPLTRIMSCTDEEAKAHKPDTLESVTTHTAPSYATAVRTGDHYAAYNKPGAIKDWLKHFSPEEEWILILEADMILRQPITPEDFNLTSPGHAVGARYEHLAGVSNQLAAQHIPEVVPRADALAGPPGRRADQVGGFMLVHRDDLRRIAPLWLKYTEDVRADPQASGSPQAWAGGSRRIMLTEPAHAAASEATRDAGDRAAARAGRRACGGVVVAEAWKYAGDTLARNQGDKPWLAEMYGYVFAAAKADVWHRWDKEAMLYPGYTPQGVVHILHYGVQWKVTPATGEPWSFDKKDFNAFDISRCPPWETGLKRPTSGLLPPPPAPSKLVKHNDSIDRYRELLALEPVLTANAALCQHYLRICRPSKQLARVCDIVDDAYQALNHKLERMDGIMACGDFLRFFAAA</sequence>
<keyword evidence="6" id="KW-0472">Membrane</keyword>
<dbReference type="GO" id="GO:0016757">
    <property type="term" value="F:glycosyltransferase activity"/>
    <property type="evidence" value="ECO:0007669"/>
    <property type="project" value="UniProtKB-KW"/>
</dbReference>
<feature type="domain" description="Hydroxyproline O-arabinosyltransferase-like" evidence="7">
    <location>
        <begin position="76"/>
        <end position="269"/>
    </location>
</feature>
<dbReference type="InterPro" id="IPR044845">
    <property type="entry name" value="HPAT/SRGT1-like"/>
</dbReference>
<evidence type="ECO:0000256" key="2">
    <source>
        <dbReference type="ARBA" id="ARBA00022676"/>
    </source>
</evidence>
<evidence type="ECO:0000256" key="3">
    <source>
        <dbReference type="ARBA" id="ARBA00022679"/>
    </source>
</evidence>
<accession>A0A0D2N6E5</accession>
<dbReference type="RefSeq" id="XP_013900510.1">
    <property type="nucleotide sequence ID" value="XM_014045056.1"/>
</dbReference>
<dbReference type="Proteomes" id="UP000054498">
    <property type="component" value="Unassembled WGS sequence"/>
</dbReference>
<evidence type="ECO:0000256" key="5">
    <source>
        <dbReference type="ARBA" id="ARBA00022989"/>
    </source>
</evidence>
<dbReference type="InterPro" id="IPR056508">
    <property type="entry name" value="HPAT-like"/>
</dbReference>
<dbReference type="EMBL" id="KK101270">
    <property type="protein sequence ID" value="KIZ01491.1"/>
    <property type="molecule type" value="Genomic_DNA"/>
</dbReference>
<keyword evidence="3" id="KW-0808">Transferase</keyword>
<dbReference type="GeneID" id="25739342"/>
<name>A0A0D2N6E5_9CHLO</name>
<protein>
    <recommendedName>
        <fullName evidence="7">Hydroxyproline O-arabinosyltransferase-like domain-containing protein</fullName>
    </recommendedName>
</protein>
<reference evidence="8 9" key="1">
    <citation type="journal article" date="2013" name="BMC Genomics">
        <title>Reconstruction of the lipid metabolism for the microalga Monoraphidium neglectum from its genome sequence reveals characteristics suitable for biofuel production.</title>
        <authorList>
            <person name="Bogen C."/>
            <person name="Al-Dilaimi A."/>
            <person name="Albersmeier A."/>
            <person name="Wichmann J."/>
            <person name="Grundmann M."/>
            <person name="Rupp O."/>
            <person name="Lauersen K.J."/>
            <person name="Blifernez-Klassen O."/>
            <person name="Kalinowski J."/>
            <person name="Goesmann A."/>
            <person name="Mussgnug J.H."/>
            <person name="Kruse O."/>
        </authorList>
    </citation>
    <scope>NUCLEOTIDE SEQUENCE [LARGE SCALE GENOMIC DNA]</scope>
    <source>
        <strain evidence="8 9">SAG 48.87</strain>
    </source>
</reference>
<evidence type="ECO:0000313" key="8">
    <source>
        <dbReference type="EMBL" id="KIZ01491.1"/>
    </source>
</evidence>
<gene>
    <name evidence="8" type="ORF">MNEG_6466</name>
</gene>
<evidence type="ECO:0000259" key="7">
    <source>
        <dbReference type="Pfam" id="PF23452"/>
    </source>
</evidence>
<dbReference type="STRING" id="145388.A0A0D2N6E5"/>
<keyword evidence="2" id="KW-0328">Glycosyltransferase</keyword>
<dbReference type="AlphaFoldDB" id="A0A0D2N6E5"/>
<dbReference type="KEGG" id="mng:MNEG_6466"/>
<evidence type="ECO:0000256" key="4">
    <source>
        <dbReference type="ARBA" id="ARBA00022692"/>
    </source>
</evidence>
<dbReference type="Pfam" id="PF23452">
    <property type="entry name" value="HPAT"/>
    <property type="match status" value="1"/>
</dbReference>
<keyword evidence="4" id="KW-0812">Transmembrane</keyword>
<dbReference type="PANTHER" id="PTHR31485">
    <property type="entry name" value="PEPTIDYL SERINE ALPHA-GALACTOSYLTRANSFERASE"/>
    <property type="match status" value="1"/>
</dbReference>
<dbReference type="GO" id="GO:0016020">
    <property type="term" value="C:membrane"/>
    <property type="evidence" value="ECO:0007669"/>
    <property type="project" value="UniProtKB-SubCell"/>
</dbReference>
<proteinExistence type="predicted"/>
<evidence type="ECO:0000256" key="1">
    <source>
        <dbReference type="ARBA" id="ARBA00004167"/>
    </source>
</evidence>
<dbReference type="OrthoDB" id="2015991at2759"/>
<keyword evidence="9" id="KW-1185">Reference proteome</keyword>
<evidence type="ECO:0000313" key="9">
    <source>
        <dbReference type="Proteomes" id="UP000054498"/>
    </source>
</evidence>
<dbReference type="PANTHER" id="PTHR31485:SF7">
    <property type="entry name" value="PEPTIDYL SERINE ALPHA-GALACTOSYLTRANSFERASE"/>
    <property type="match status" value="1"/>
</dbReference>